<dbReference type="InterPro" id="IPR022781">
    <property type="entry name" value="Flagellar_biosynth_FliO"/>
</dbReference>
<keyword evidence="3 6" id="KW-0812">Transmembrane</keyword>
<dbReference type="GO" id="GO:0044781">
    <property type="term" value="P:bacterial-type flagellum organization"/>
    <property type="evidence" value="ECO:0007669"/>
    <property type="project" value="InterPro"/>
</dbReference>
<protein>
    <recommendedName>
        <fullName evidence="8">Flagellar protein</fullName>
    </recommendedName>
</protein>
<gene>
    <name evidence="7" type="ORF">ENT08_04250</name>
</gene>
<evidence type="ECO:0000256" key="6">
    <source>
        <dbReference type="SAM" id="Phobius"/>
    </source>
</evidence>
<evidence type="ECO:0008006" key="8">
    <source>
        <dbReference type="Google" id="ProtNLM"/>
    </source>
</evidence>
<keyword evidence="4 6" id="KW-1133">Transmembrane helix</keyword>
<dbReference type="GO" id="GO:0016020">
    <property type="term" value="C:membrane"/>
    <property type="evidence" value="ECO:0007669"/>
    <property type="project" value="InterPro"/>
</dbReference>
<feature type="transmembrane region" description="Helical" evidence="6">
    <location>
        <begin position="37"/>
        <end position="58"/>
    </location>
</feature>
<dbReference type="Pfam" id="PF04347">
    <property type="entry name" value="FliO"/>
    <property type="match status" value="1"/>
</dbReference>
<sequence length="133" mass="14466">MAGFLEWGEFLSSPGVAEIVSGAARGSTPDFPLWSHLLRVVAILSAMVGALFLTLALWKRWGPRTQRSPVLIQILATHYLAPKQTLMVVAVGRERFLLASSPNHLNLVPLAEREAEGAVPRGITVELDRAEKG</sequence>
<evidence type="ECO:0000313" key="7">
    <source>
        <dbReference type="EMBL" id="HGS04938.1"/>
    </source>
</evidence>
<evidence type="ECO:0000256" key="4">
    <source>
        <dbReference type="ARBA" id="ARBA00022989"/>
    </source>
</evidence>
<keyword evidence="5 6" id="KW-0472">Membrane</keyword>
<proteinExistence type="predicted"/>
<comment type="subcellular location">
    <subcellularLocation>
        <location evidence="1">Cell membrane</location>
    </subcellularLocation>
</comment>
<dbReference type="AlphaFoldDB" id="A0A7V4G7R4"/>
<evidence type="ECO:0000256" key="2">
    <source>
        <dbReference type="ARBA" id="ARBA00022475"/>
    </source>
</evidence>
<comment type="caution">
    <text evidence="7">The sequence shown here is derived from an EMBL/GenBank/DDBJ whole genome shotgun (WGS) entry which is preliminary data.</text>
</comment>
<dbReference type="EMBL" id="DSXI01000242">
    <property type="protein sequence ID" value="HGS04938.1"/>
    <property type="molecule type" value="Genomic_DNA"/>
</dbReference>
<name>A0A7V4G7R4_9BACT</name>
<reference evidence="7" key="1">
    <citation type="journal article" date="2020" name="mSystems">
        <title>Genome- and Community-Level Interaction Insights into Carbon Utilization and Element Cycling Functions of Hydrothermarchaeota in Hydrothermal Sediment.</title>
        <authorList>
            <person name="Zhou Z."/>
            <person name="Liu Y."/>
            <person name="Xu W."/>
            <person name="Pan J."/>
            <person name="Luo Z.H."/>
            <person name="Li M."/>
        </authorList>
    </citation>
    <scope>NUCLEOTIDE SEQUENCE [LARGE SCALE GENOMIC DNA]</scope>
    <source>
        <strain evidence="7">SpSt-548</strain>
    </source>
</reference>
<accession>A0A7V4G7R4</accession>
<organism evidence="7">
    <name type="scientific">Desulfobacca acetoxidans</name>
    <dbReference type="NCBI Taxonomy" id="60893"/>
    <lineage>
        <taxon>Bacteria</taxon>
        <taxon>Pseudomonadati</taxon>
        <taxon>Thermodesulfobacteriota</taxon>
        <taxon>Desulfobaccia</taxon>
        <taxon>Desulfobaccales</taxon>
        <taxon>Desulfobaccaceae</taxon>
        <taxon>Desulfobacca</taxon>
    </lineage>
</organism>
<evidence type="ECO:0000256" key="3">
    <source>
        <dbReference type="ARBA" id="ARBA00022692"/>
    </source>
</evidence>
<evidence type="ECO:0000256" key="1">
    <source>
        <dbReference type="ARBA" id="ARBA00004236"/>
    </source>
</evidence>
<evidence type="ECO:0000256" key="5">
    <source>
        <dbReference type="ARBA" id="ARBA00023136"/>
    </source>
</evidence>
<keyword evidence="2" id="KW-1003">Cell membrane</keyword>